<dbReference type="PANTHER" id="PTHR35011">
    <property type="entry name" value="2,3-DIKETO-L-GULONATE TRAP TRANSPORTER SMALL PERMEASE PROTEIN YIAM"/>
    <property type="match status" value="1"/>
</dbReference>
<organism evidence="11 12">
    <name type="scientific">Halalkalibacter oceani</name>
    <dbReference type="NCBI Taxonomy" id="1653776"/>
    <lineage>
        <taxon>Bacteria</taxon>
        <taxon>Bacillati</taxon>
        <taxon>Bacillota</taxon>
        <taxon>Bacilli</taxon>
        <taxon>Bacillales</taxon>
        <taxon>Bacillaceae</taxon>
        <taxon>Halalkalibacter</taxon>
    </lineage>
</organism>
<dbReference type="GO" id="GO:0022857">
    <property type="term" value="F:transmembrane transporter activity"/>
    <property type="evidence" value="ECO:0007669"/>
    <property type="project" value="TreeGrafter"/>
</dbReference>
<sequence length="171" mass="19358">MKVVKILDRALMKMEEYILSYAIIVIAIMIVGNVLSRSITGDGWSFSQEVSLFAVTVATFMGISYAARKGRHISMSAFFDIAPFPIRKALSIIIPAITSILLFILAKYGFDYFMSLYESGRVTTAMRMPVYFMAFFVPLGLGLGALQFLRNMWVNIKEKEVYLAQEKKDYS</sequence>
<comment type="caution">
    <text evidence="11">The sequence shown here is derived from an EMBL/GenBank/DDBJ whole genome shotgun (WGS) entry which is preliminary data.</text>
</comment>
<evidence type="ECO:0000256" key="2">
    <source>
        <dbReference type="ARBA" id="ARBA00022448"/>
    </source>
</evidence>
<keyword evidence="5 9" id="KW-0812">Transmembrane</keyword>
<comment type="similarity">
    <text evidence="8">Belongs to the TRAP transporter small permease family.</text>
</comment>
<evidence type="ECO:0000256" key="3">
    <source>
        <dbReference type="ARBA" id="ARBA00022475"/>
    </source>
</evidence>
<evidence type="ECO:0000259" key="10">
    <source>
        <dbReference type="Pfam" id="PF04290"/>
    </source>
</evidence>
<dbReference type="InterPro" id="IPR055348">
    <property type="entry name" value="DctQ"/>
</dbReference>
<dbReference type="GO" id="GO:0015740">
    <property type="term" value="P:C4-dicarboxylate transport"/>
    <property type="evidence" value="ECO:0007669"/>
    <property type="project" value="TreeGrafter"/>
</dbReference>
<dbReference type="Pfam" id="PF04290">
    <property type="entry name" value="DctQ"/>
    <property type="match status" value="1"/>
</dbReference>
<keyword evidence="12" id="KW-1185">Reference proteome</keyword>
<evidence type="ECO:0000256" key="5">
    <source>
        <dbReference type="ARBA" id="ARBA00022692"/>
    </source>
</evidence>
<evidence type="ECO:0000256" key="8">
    <source>
        <dbReference type="ARBA" id="ARBA00038436"/>
    </source>
</evidence>
<dbReference type="InterPro" id="IPR007387">
    <property type="entry name" value="TRAP_DctQ"/>
</dbReference>
<dbReference type="AlphaFoldDB" id="A0A9X2DP56"/>
<keyword evidence="6 9" id="KW-1133">Transmembrane helix</keyword>
<evidence type="ECO:0000256" key="1">
    <source>
        <dbReference type="ARBA" id="ARBA00004429"/>
    </source>
</evidence>
<keyword evidence="7 9" id="KW-0472">Membrane</keyword>
<reference evidence="11" key="1">
    <citation type="submission" date="2022-05" db="EMBL/GenBank/DDBJ databases">
        <title>Comparative Genomics of Spacecraft Associated Microbes.</title>
        <authorList>
            <person name="Tran M.T."/>
            <person name="Wright A."/>
            <person name="Seuylemezian A."/>
            <person name="Eisen J."/>
            <person name="Coil D."/>
        </authorList>
    </citation>
    <scope>NUCLEOTIDE SEQUENCE</scope>
    <source>
        <strain evidence="11">214.1.1</strain>
    </source>
</reference>
<proteinExistence type="inferred from homology"/>
<evidence type="ECO:0000313" key="12">
    <source>
        <dbReference type="Proteomes" id="UP001139179"/>
    </source>
</evidence>
<dbReference type="Proteomes" id="UP001139179">
    <property type="component" value="Unassembled WGS sequence"/>
</dbReference>
<evidence type="ECO:0000256" key="4">
    <source>
        <dbReference type="ARBA" id="ARBA00022519"/>
    </source>
</evidence>
<feature type="transmembrane region" description="Helical" evidence="9">
    <location>
        <begin position="51"/>
        <end position="68"/>
    </location>
</feature>
<dbReference type="PANTHER" id="PTHR35011:SF2">
    <property type="entry name" value="2,3-DIKETO-L-GULONATE TRAP TRANSPORTER SMALL PERMEASE PROTEIN YIAM"/>
    <property type="match status" value="1"/>
</dbReference>
<name>A0A9X2DP56_9BACI</name>
<gene>
    <name evidence="11" type="ORF">M3202_08245</name>
</gene>
<evidence type="ECO:0000256" key="6">
    <source>
        <dbReference type="ARBA" id="ARBA00022989"/>
    </source>
</evidence>
<keyword evidence="4" id="KW-0997">Cell inner membrane</keyword>
<dbReference type="GO" id="GO:0005886">
    <property type="term" value="C:plasma membrane"/>
    <property type="evidence" value="ECO:0007669"/>
    <property type="project" value="UniProtKB-SubCell"/>
</dbReference>
<evidence type="ECO:0000256" key="9">
    <source>
        <dbReference type="SAM" id="Phobius"/>
    </source>
</evidence>
<dbReference type="RefSeq" id="WP_251222868.1">
    <property type="nucleotide sequence ID" value="NZ_JAMBOL010000005.1"/>
</dbReference>
<keyword evidence="2" id="KW-0813">Transport</keyword>
<feature type="transmembrane region" description="Helical" evidence="9">
    <location>
        <begin position="130"/>
        <end position="149"/>
    </location>
</feature>
<dbReference type="EMBL" id="JAMBOL010000005">
    <property type="protein sequence ID" value="MCM3714076.1"/>
    <property type="molecule type" value="Genomic_DNA"/>
</dbReference>
<feature type="domain" description="Tripartite ATP-independent periplasmic transporters DctQ component" evidence="10">
    <location>
        <begin position="26"/>
        <end position="156"/>
    </location>
</feature>
<comment type="subcellular location">
    <subcellularLocation>
        <location evidence="1">Cell inner membrane</location>
        <topology evidence="1">Multi-pass membrane protein</topology>
    </subcellularLocation>
</comment>
<keyword evidence="3" id="KW-1003">Cell membrane</keyword>
<evidence type="ECO:0000256" key="7">
    <source>
        <dbReference type="ARBA" id="ARBA00023136"/>
    </source>
</evidence>
<protein>
    <submittedName>
        <fullName evidence="11">TRAP transporter small permease</fullName>
    </submittedName>
</protein>
<accession>A0A9X2DP56</accession>
<feature type="transmembrane region" description="Helical" evidence="9">
    <location>
        <begin position="89"/>
        <end position="110"/>
    </location>
</feature>
<evidence type="ECO:0000313" key="11">
    <source>
        <dbReference type="EMBL" id="MCM3714076.1"/>
    </source>
</evidence>
<feature type="transmembrane region" description="Helical" evidence="9">
    <location>
        <begin position="21"/>
        <end position="39"/>
    </location>
</feature>